<name>A0A1H0JU45_9GAMM</name>
<dbReference type="EMBL" id="FNII01000033">
    <property type="protein sequence ID" value="SDO47039.1"/>
    <property type="molecule type" value="Genomic_DNA"/>
</dbReference>
<evidence type="ECO:0000313" key="1">
    <source>
        <dbReference type="EMBL" id="SDO47039.1"/>
    </source>
</evidence>
<gene>
    <name evidence="1" type="ORF">SAMN04487951_1336</name>
</gene>
<dbReference type="RefSeq" id="WP_089708557.1">
    <property type="nucleotide sequence ID" value="NZ_FNII01000033.1"/>
</dbReference>
<organism evidence="1 2">
    <name type="scientific">Vreelandella arcis</name>
    <dbReference type="NCBI Taxonomy" id="416873"/>
    <lineage>
        <taxon>Bacteria</taxon>
        <taxon>Pseudomonadati</taxon>
        <taxon>Pseudomonadota</taxon>
        <taxon>Gammaproteobacteria</taxon>
        <taxon>Oceanospirillales</taxon>
        <taxon>Halomonadaceae</taxon>
        <taxon>Vreelandella</taxon>
    </lineage>
</organism>
<dbReference type="AlphaFoldDB" id="A0A1H0JU45"/>
<dbReference type="Proteomes" id="UP000199677">
    <property type="component" value="Unassembled WGS sequence"/>
</dbReference>
<proteinExistence type="predicted"/>
<dbReference type="PROSITE" id="PS51257">
    <property type="entry name" value="PROKAR_LIPOPROTEIN"/>
    <property type="match status" value="1"/>
</dbReference>
<accession>A0A1H0JU45</accession>
<evidence type="ECO:0000313" key="2">
    <source>
        <dbReference type="Proteomes" id="UP000199677"/>
    </source>
</evidence>
<reference evidence="2" key="1">
    <citation type="submission" date="2016-10" db="EMBL/GenBank/DDBJ databases">
        <authorList>
            <person name="Varghese N."/>
            <person name="Submissions S."/>
        </authorList>
    </citation>
    <scope>NUCLEOTIDE SEQUENCE [LARGE SCALE GENOMIC DNA]</scope>
    <source>
        <strain evidence="2">CGMCC 1.6494</strain>
    </source>
</reference>
<sequence>MKASKAYKTASALTAIVTLAGCSNHEDRPFVMACMPEVVFENYDRHWDVLRKETSSFDFSAGGIPLPSPEEMDKRSRETFEGYHSNKSMKPSYEAGYFGQGLLSDNQGQLPKGHQTIAPFSEKSNLLASYDGSDQIVQYSPRGEGDASYLIDPTGTVEMEHYYLDGNGELHPINFQLAALNVGRVSTNRRPLTATHRQIHVGAMIPADAKYVVYKATWHIDNHENHNQDNTFIGFWAHALTDSTRYQPGDYETAKDSRWGFAEYISWMNVRDGGKHIMQPTEGGPGKLAPDVDSNGNVKGGTVPCYGLAGQPVPSDHFMEIGITYKDKNAIFTWGRGSNGGFIGTAKEDLEKLPSNPEDWSDEKSTYNYIRYDL</sequence>
<protein>
    <submittedName>
        <fullName evidence="1">Uncharacterized protein</fullName>
    </submittedName>
</protein>
<keyword evidence="2" id="KW-1185">Reference proteome</keyword>
<dbReference type="STRING" id="416873.SAMN04487951_1336"/>